<proteinExistence type="predicted"/>
<accession>A0A7W7FUS2</accession>
<dbReference type="PANTHER" id="PTHR43441:SF11">
    <property type="entry name" value="RIBOSOMAL-PROTEIN-SERINE ACETYLTRANSFERASE"/>
    <property type="match status" value="1"/>
</dbReference>
<reference evidence="2 3" key="1">
    <citation type="submission" date="2020-08" db="EMBL/GenBank/DDBJ databases">
        <title>Sequencing the genomes of 1000 actinobacteria strains.</title>
        <authorList>
            <person name="Klenk H.-P."/>
        </authorList>
    </citation>
    <scope>NUCLEOTIDE SEQUENCE [LARGE SCALE GENOMIC DNA]</scope>
    <source>
        <strain evidence="2 3">DSM 44230</strain>
    </source>
</reference>
<dbReference type="GO" id="GO:0008999">
    <property type="term" value="F:protein-N-terminal-alanine acetyltransferase activity"/>
    <property type="evidence" value="ECO:0007669"/>
    <property type="project" value="TreeGrafter"/>
</dbReference>
<gene>
    <name evidence="2" type="ORF">HNR67_002222</name>
</gene>
<keyword evidence="2" id="KW-0808">Transferase</keyword>
<protein>
    <submittedName>
        <fullName evidence="2">RimJ/RimL family protein N-acetyltransferase</fullName>
    </submittedName>
</protein>
<name>A0A7W7FUS2_9PSEU</name>
<dbReference type="AlphaFoldDB" id="A0A7W7FUS2"/>
<dbReference type="Gene3D" id="3.40.630.30">
    <property type="match status" value="1"/>
</dbReference>
<dbReference type="Pfam" id="PF13302">
    <property type="entry name" value="Acetyltransf_3"/>
    <property type="match status" value="1"/>
</dbReference>
<sequence length="196" mass="21679">MALTSALTSDANEQITPEAIRAVNESGQVRYFMVVTAAGDRVGVVNYRRSGGHGAYTIGGAIGDPARWNSGVGGEGLGLLVDHLFHQLNAHRVEFSTASYNKHTMSLLTKGGFVLEGILRDYHFLDGEYHDRTVWSLLREEFEAGARELSEQMPVVDLVPAKEKQRAKELLAKYLANQQDAAWLSFANRAARERPY</sequence>
<dbReference type="GO" id="GO:1990189">
    <property type="term" value="F:protein N-terminal-serine acetyltransferase activity"/>
    <property type="evidence" value="ECO:0007669"/>
    <property type="project" value="TreeGrafter"/>
</dbReference>
<evidence type="ECO:0000259" key="1">
    <source>
        <dbReference type="PROSITE" id="PS51186"/>
    </source>
</evidence>
<dbReference type="PROSITE" id="PS51186">
    <property type="entry name" value="GNAT"/>
    <property type="match status" value="1"/>
</dbReference>
<organism evidence="2 3">
    <name type="scientific">Crossiella cryophila</name>
    <dbReference type="NCBI Taxonomy" id="43355"/>
    <lineage>
        <taxon>Bacteria</taxon>
        <taxon>Bacillati</taxon>
        <taxon>Actinomycetota</taxon>
        <taxon>Actinomycetes</taxon>
        <taxon>Pseudonocardiales</taxon>
        <taxon>Pseudonocardiaceae</taxon>
        <taxon>Crossiella</taxon>
    </lineage>
</organism>
<dbReference type="Proteomes" id="UP000533598">
    <property type="component" value="Unassembled WGS sequence"/>
</dbReference>
<dbReference type="InterPro" id="IPR051908">
    <property type="entry name" value="Ribosomal_N-acetyltransferase"/>
</dbReference>
<dbReference type="GO" id="GO:0005737">
    <property type="term" value="C:cytoplasm"/>
    <property type="evidence" value="ECO:0007669"/>
    <property type="project" value="TreeGrafter"/>
</dbReference>
<evidence type="ECO:0000313" key="2">
    <source>
        <dbReference type="EMBL" id="MBB4676104.1"/>
    </source>
</evidence>
<feature type="domain" description="N-acetyltransferase" evidence="1">
    <location>
        <begin position="1"/>
        <end position="140"/>
    </location>
</feature>
<evidence type="ECO:0000313" key="3">
    <source>
        <dbReference type="Proteomes" id="UP000533598"/>
    </source>
</evidence>
<dbReference type="PANTHER" id="PTHR43441">
    <property type="entry name" value="RIBOSOMAL-PROTEIN-SERINE ACETYLTRANSFERASE"/>
    <property type="match status" value="1"/>
</dbReference>
<dbReference type="EMBL" id="JACHMH010000001">
    <property type="protein sequence ID" value="MBB4676104.1"/>
    <property type="molecule type" value="Genomic_DNA"/>
</dbReference>
<dbReference type="InterPro" id="IPR016181">
    <property type="entry name" value="Acyl_CoA_acyltransferase"/>
</dbReference>
<dbReference type="SUPFAM" id="SSF55729">
    <property type="entry name" value="Acyl-CoA N-acyltransferases (Nat)"/>
    <property type="match status" value="1"/>
</dbReference>
<comment type="caution">
    <text evidence="2">The sequence shown here is derived from an EMBL/GenBank/DDBJ whole genome shotgun (WGS) entry which is preliminary data.</text>
</comment>
<dbReference type="InterPro" id="IPR000182">
    <property type="entry name" value="GNAT_dom"/>
</dbReference>
<keyword evidence="3" id="KW-1185">Reference proteome</keyword>